<reference evidence="1" key="2">
    <citation type="submission" date="2021-04" db="EMBL/GenBank/DDBJ databases">
        <authorList>
            <person name="Gilroy R."/>
        </authorList>
    </citation>
    <scope>NUCLEOTIDE SEQUENCE</scope>
    <source>
        <strain evidence="1">ChiHcolR34-3080</strain>
    </source>
</reference>
<reference evidence="1" key="1">
    <citation type="journal article" date="2021" name="PeerJ">
        <title>Extensive microbial diversity within the chicken gut microbiome revealed by metagenomics and culture.</title>
        <authorList>
            <person name="Gilroy R."/>
            <person name="Ravi A."/>
            <person name="Getino M."/>
            <person name="Pursley I."/>
            <person name="Horton D.L."/>
            <person name="Alikhan N.F."/>
            <person name="Baker D."/>
            <person name="Gharbi K."/>
            <person name="Hall N."/>
            <person name="Watson M."/>
            <person name="Adriaenssens E.M."/>
            <person name="Foster-Nyarko E."/>
            <person name="Jarju S."/>
            <person name="Secka A."/>
            <person name="Antonio M."/>
            <person name="Oren A."/>
            <person name="Chaudhuri R.R."/>
            <person name="La Ragione R."/>
            <person name="Hildebrand F."/>
            <person name="Pallen M.J."/>
        </authorList>
    </citation>
    <scope>NUCLEOTIDE SEQUENCE</scope>
    <source>
        <strain evidence="1">ChiHcolR34-3080</strain>
    </source>
</reference>
<dbReference type="EMBL" id="DXHQ01000007">
    <property type="protein sequence ID" value="HIW07895.1"/>
    <property type="molecule type" value="Genomic_DNA"/>
</dbReference>
<dbReference type="SUPFAM" id="SSF47413">
    <property type="entry name" value="lambda repressor-like DNA-binding domains"/>
    <property type="match status" value="1"/>
</dbReference>
<gene>
    <name evidence="1" type="ORF">H9890_00635</name>
</gene>
<dbReference type="GO" id="GO:0003677">
    <property type="term" value="F:DNA binding"/>
    <property type="evidence" value="ECO:0007669"/>
    <property type="project" value="InterPro"/>
</dbReference>
<evidence type="ECO:0000313" key="1">
    <source>
        <dbReference type="EMBL" id="HIW07895.1"/>
    </source>
</evidence>
<proteinExistence type="predicted"/>
<sequence>MIDRERLNAQVAASGYKKKYLAQAMGMSAATLQNKLHGKSEFKLGEAQQLGFLLGLSEEEQAQCFWALK</sequence>
<organism evidence="1 2">
    <name type="scientific">Candidatus Faecalibacterium intestinigallinarum</name>
    <dbReference type="NCBI Taxonomy" id="2838581"/>
    <lineage>
        <taxon>Bacteria</taxon>
        <taxon>Bacillati</taxon>
        <taxon>Bacillota</taxon>
        <taxon>Clostridia</taxon>
        <taxon>Eubacteriales</taxon>
        <taxon>Oscillospiraceae</taxon>
        <taxon>Faecalibacterium</taxon>
    </lineage>
</organism>
<dbReference type="AlphaFoldDB" id="A0A9D1TVN8"/>
<protein>
    <submittedName>
        <fullName evidence="1">Helix-turn-helix transcriptional regulator</fullName>
    </submittedName>
</protein>
<dbReference type="InterPro" id="IPR010982">
    <property type="entry name" value="Lambda_DNA-bd_dom_sf"/>
</dbReference>
<comment type="caution">
    <text evidence="1">The sequence shown here is derived from an EMBL/GenBank/DDBJ whole genome shotgun (WGS) entry which is preliminary data.</text>
</comment>
<dbReference type="Proteomes" id="UP000823933">
    <property type="component" value="Unassembled WGS sequence"/>
</dbReference>
<evidence type="ECO:0000313" key="2">
    <source>
        <dbReference type="Proteomes" id="UP000823933"/>
    </source>
</evidence>
<accession>A0A9D1TVN8</accession>
<name>A0A9D1TVN8_9FIRM</name>